<keyword evidence="1" id="KW-0328">Glycosyltransferase</keyword>
<keyword evidence="1" id="KW-0808">Transferase</keyword>
<keyword evidence="2" id="KW-1185">Reference proteome</keyword>
<dbReference type="Proteomes" id="UP001647509">
    <property type="component" value="Unassembled WGS sequence"/>
</dbReference>
<protein>
    <submittedName>
        <fullName evidence="1">Glycosyltransferase</fullName>
        <ecNumber evidence="1">2.4.-.-</ecNumber>
    </submittedName>
</protein>
<reference evidence="1" key="1">
    <citation type="submission" date="2021-05" db="EMBL/GenBank/DDBJ databases">
        <title>Draft genomes of bacteria isolated from model marine particles.</title>
        <authorList>
            <person name="Datta M.S."/>
            <person name="Schwartzman J.A."/>
            <person name="Enke T.N."/>
            <person name="Saavedra J."/>
            <person name="Cermak N."/>
            <person name="Cordero O.X."/>
        </authorList>
    </citation>
    <scope>NUCLEOTIDE SEQUENCE</scope>
    <source>
        <strain evidence="1">I2M19</strain>
    </source>
</reference>
<organism evidence="1 2">
    <name type="scientific">Pseudotamlana agarivorans</name>
    <dbReference type="NCBI Taxonomy" id="481183"/>
    <lineage>
        <taxon>Bacteria</taxon>
        <taxon>Pseudomonadati</taxon>
        <taxon>Bacteroidota</taxon>
        <taxon>Flavobacteriia</taxon>
        <taxon>Flavobacteriales</taxon>
        <taxon>Flavobacteriaceae</taxon>
        <taxon>Pseudotamlana</taxon>
    </lineage>
</organism>
<evidence type="ECO:0000313" key="1">
    <source>
        <dbReference type="EMBL" id="MBU2952149.1"/>
    </source>
</evidence>
<accession>A0ACC5UCZ0</accession>
<name>A0ACC5UCZ0_9FLAO</name>
<evidence type="ECO:0000313" key="2">
    <source>
        <dbReference type="Proteomes" id="UP001647509"/>
    </source>
</evidence>
<proteinExistence type="predicted"/>
<dbReference type="EC" id="2.4.-.-" evidence="1"/>
<comment type="caution">
    <text evidence="1">The sequence shown here is derived from an EMBL/GenBank/DDBJ whole genome shotgun (WGS) entry which is preliminary data.</text>
</comment>
<sequence length="317" mass="37404">MTKLVSIIIPSFNRESIIKDTLDSVLRQTYSTWECIIVDDGSTDNTLNVVNEYCFKDNRFKMFSRPIESMKGAPTCRNIGIENSLGDYIIFLDSDDCLITTCLENRVLEFGRNNNNDFLVFPMAVKVNNEITIKKIEQSDSYLKDFLSYKLHWQTMCPIWKKQFIHDLKGFKEGYPRLNDPELMIRALLVPNVKFKVFTDAGYDTIYNMSVVNWVSLKDKYYQSLLLFVPEVCGNLSDGKKDYLKKYLNNYLKVWFRDFMFPSQLNLVKQNNNLINLFYKNKIISLFKMFELKCLLFGYRVLFFLERNLRNLIINIT</sequence>
<gene>
    <name evidence="1" type="ORF">KO493_15720</name>
</gene>
<dbReference type="EMBL" id="JAHKPD010000025">
    <property type="protein sequence ID" value="MBU2952149.1"/>
    <property type="molecule type" value="Genomic_DNA"/>
</dbReference>